<dbReference type="RefSeq" id="WP_153484501.1">
    <property type="nucleotide sequence ID" value="NZ_VWNA01000001.1"/>
</dbReference>
<proteinExistence type="predicted"/>
<dbReference type="Proteomes" id="UP000332515">
    <property type="component" value="Unassembled WGS sequence"/>
</dbReference>
<dbReference type="EMBL" id="VWNA01000001">
    <property type="protein sequence ID" value="MQT14205.1"/>
    <property type="molecule type" value="Genomic_DNA"/>
</dbReference>
<dbReference type="Pfam" id="PF11390">
    <property type="entry name" value="FdsD"/>
    <property type="match status" value="1"/>
</dbReference>
<feature type="region of interest" description="Disordered" evidence="1">
    <location>
        <begin position="1"/>
        <end position="35"/>
    </location>
</feature>
<evidence type="ECO:0000256" key="1">
    <source>
        <dbReference type="SAM" id="MobiDB-lite"/>
    </source>
</evidence>
<organism evidence="2 3">
    <name type="scientific">Segnochrobactrum spirostomi</name>
    <dbReference type="NCBI Taxonomy" id="2608987"/>
    <lineage>
        <taxon>Bacteria</taxon>
        <taxon>Pseudomonadati</taxon>
        <taxon>Pseudomonadota</taxon>
        <taxon>Alphaproteobacteria</taxon>
        <taxon>Hyphomicrobiales</taxon>
        <taxon>Segnochrobactraceae</taxon>
        <taxon>Segnochrobactrum</taxon>
    </lineage>
</organism>
<evidence type="ECO:0000313" key="2">
    <source>
        <dbReference type="EMBL" id="MQT14205.1"/>
    </source>
</evidence>
<name>A0A6A7Y676_9HYPH</name>
<evidence type="ECO:0000313" key="3">
    <source>
        <dbReference type="Proteomes" id="UP000332515"/>
    </source>
</evidence>
<keyword evidence="3" id="KW-1185">Reference proteome</keyword>
<protein>
    <submittedName>
        <fullName evidence="2">Formate dehydrogenase subunit delta</fullName>
    </submittedName>
</protein>
<sequence length="104" mass="11309">MSQPITSADTPTSRPLHDDPHEGGAEGHHHDPAAKLTRMANQIGTFFAHQVRGPGEHDAAVDAIVKHLKDFWDPRMRRQIRAHLAAGGAGLDPLVRDAIEKLGD</sequence>
<accession>A0A6A7Y676</accession>
<feature type="compositionally biased region" description="Basic and acidic residues" evidence="1">
    <location>
        <begin position="15"/>
        <end position="33"/>
    </location>
</feature>
<feature type="compositionally biased region" description="Polar residues" evidence="1">
    <location>
        <begin position="1"/>
        <end position="13"/>
    </location>
</feature>
<comment type="caution">
    <text evidence="2">The sequence shown here is derived from an EMBL/GenBank/DDBJ whole genome shotgun (WGS) entry which is preliminary data.</text>
</comment>
<gene>
    <name evidence="2" type="ORF">F0357_16445</name>
</gene>
<dbReference type="AlphaFoldDB" id="A0A6A7Y676"/>
<reference evidence="2 3" key="1">
    <citation type="submission" date="2019-09" db="EMBL/GenBank/DDBJ databases">
        <title>Segnochrobactrum spirostomi gen. nov., sp. nov., isolated from the ciliate Spirostomum cf. yagiui and description of a novel family, Segnochrobactraceae fam. nov. within the order Rhizobiales of the class Alphaproteobacteria.</title>
        <authorList>
            <person name="Akter S."/>
            <person name="Shazib S.U.A."/>
            <person name="Shin M.K."/>
        </authorList>
    </citation>
    <scope>NUCLEOTIDE SEQUENCE [LARGE SCALE GENOMIC DNA]</scope>
    <source>
        <strain evidence="2 3">Sp-1</strain>
    </source>
</reference>
<dbReference type="InterPro" id="IPR021074">
    <property type="entry name" value="Formate_DH_dsu"/>
</dbReference>